<dbReference type="AlphaFoldDB" id="A0A5C7GME8"/>
<proteinExistence type="predicted"/>
<keyword evidence="2" id="KW-1185">Reference proteome</keyword>
<dbReference type="Proteomes" id="UP000321080">
    <property type="component" value="Unassembled WGS sequence"/>
</dbReference>
<evidence type="ECO:0008006" key="3">
    <source>
        <dbReference type="Google" id="ProtNLM"/>
    </source>
</evidence>
<dbReference type="RefSeq" id="WP_147767278.1">
    <property type="nucleotide sequence ID" value="NZ_VRKQ01000008.1"/>
</dbReference>
<comment type="caution">
    <text evidence="1">The sequence shown here is derived from an EMBL/GenBank/DDBJ whole genome shotgun (WGS) entry which is preliminary data.</text>
</comment>
<dbReference type="EMBL" id="VRKQ01000008">
    <property type="protein sequence ID" value="TXG39709.1"/>
    <property type="molecule type" value="Genomic_DNA"/>
</dbReference>
<gene>
    <name evidence="1" type="ORF">FUA22_07540</name>
</gene>
<protein>
    <recommendedName>
        <fullName evidence="3">Outer membrane beta-barrel protein</fullName>
    </recommendedName>
</protein>
<evidence type="ECO:0000313" key="2">
    <source>
        <dbReference type="Proteomes" id="UP000321080"/>
    </source>
</evidence>
<accession>A0A5C7GME8</accession>
<dbReference type="SUPFAM" id="SSF56935">
    <property type="entry name" value="Porins"/>
    <property type="match status" value="1"/>
</dbReference>
<dbReference type="OrthoDB" id="9802177at2"/>
<evidence type="ECO:0000313" key="1">
    <source>
        <dbReference type="EMBL" id="TXG39709.1"/>
    </source>
</evidence>
<reference evidence="1 2" key="1">
    <citation type="submission" date="2019-08" db="EMBL/GenBank/DDBJ databases">
        <title>Seonamhaeicola sediminis sp. nov., isolated from marine sediment.</title>
        <authorList>
            <person name="Cao W.R."/>
        </authorList>
    </citation>
    <scope>NUCLEOTIDE SEQUENCE [LARGE SCALE GENOMIC DNA]</scope>
    <source>
        <strain evidence="1 2">1505</strain>
    </source>
</reference>
<organism evidence="1 2">
    <name type="scientific">Seonamhaeicola maritimus</name>
    <dbReference type="NCBI Taxonomy" id="2591822"/>
    <lineage>
        <taxon>Bacteria</taxon>
        <taxon>Pseudomonadati</taxon>
        <taxon>Bacteroidota</taxon>
        <taxon>Flavobacteriia</taxon>
        <taxon>Flavobacteriales</taxon>
        <taxon>Flavobacteriaceae</taxon>
    </lineage>
</organism>
<name>A0A5C7GME8_9FLAO</name>
<sequence length="423" mass="47011">MGNKTIIISIMLLIPMFLMAQEKDSKFKLKFSGFISNDASLNTRQSISARGEGLFVLAPKPVELDNEGNDINNTPSFNFVGINSRIRVKITGPDAFGAKTSGMIEGDFLGVNTDSKFNFRLRHAFMKLDWEKSQLLVGQYWHPTFVVDCYPGTVSFGAGSPFNPLARNPQFRYSYKLGKTTISLTQLTNGHFTNKGAADAQFNSLVPELHFQLQYKADKFVGGLGYGHQILRPEIVTANNYITKEKVHSNTVLAFAKVTSSMLTLKSYSMYGQNNDNLVMMGGYAAVEKTYTSDQINKGIVEYTPYNNFTSWLDIHTNGKKIIAGIFGGYSKNLGASKNVDISTYTGRWGNVKDMMRISPRLIFISGSTIIGTEIEYSSVNYNKGNPDGLTDEEITGYNSKGLVTNYEAANNLKFLLNVTYKF</sequence>